<evidence type="ECO:0000313" key="2">
    <source>
        <dbReference type="Proteomes" id="UP001314170"/>
    </source>
</evidence>
<name>A0AAV1QNN4_9ROSI</name>
<feature type="non-terminal residue" evidence="1">
    <location>
        <position position="81"/>
    </location>
</feature>
<dbReference type="Proteomes" id="UP001314170">
    <property type="component" value="Unassembled WGS sequence"/>
</dbReference>
<accession>A0AAV1QNN4</accession>
<gene>
    <name evidence="1" type="ORF">DCAF_LOCUS747</name>
</gene>
<dbReference type="EMBL" id="CAWUPB010000062">
    <property type="protein sequence ID" value="CAK7323131.1"/>
    <property type="molecule type" value="Genomic_DNA"/>
</dbReference>
<keyword evidence="2" id="KW-1185">Reference proteome</keyword>
<dbReference type="AlphaFoldDB" id="A0AAV1QNN4"/>
<organism evidence="1 2">
    <name type="scientific">Dovyalis caffra</name>
    <dbReference type="NCBI Taxonomy" id="77055"/>
    <lineage>
        <taxon>Eukaryota</taxon>
        <taxon>Viridiplantae</taxon>
        <taxon>Streptophyta</taxon>
        <taxon>Embryophyta</taxon>
        <taxon>Tracheophyta</taxon>
        <taxon>Spermatophyta</taxon>
        <taxon>Magnoliopsida</taxon>
        <taxon>eudicotyledons</taxon>
        <taxon>Gunneridae</taxon>
        <taxon>Pentapetalae</taxon>
        <taxon>rosids</taxon>
        <taxon>fabids</taxon>
        <taxon>Malpighiales</taxon>
        <taxon>Salicaceae</taxon>
        <taxon>Flacourtieae</taxon>
        <taxon>Dovyalis</taxon>
    </lineage>
</organism>
<comment type="caution">
    <text evidence="1">The sequence shown here is derived from an EMBL/GenBank/DDBJ whole genome shotgun (WGS) entry which is preliminary data.</text>
</comment>
<sequence>MVRKQVRKSQVNASGETLVQRNNCLRSSASTECILDLEAFTRDRKRLLHRVSNFLDGMGWDGMICDLSHEGKGRDLDVVEK</sequence>
<evidence type="ECO:0000313" key="1">
    <source>
        <dbReference type="EMBL" id="CAK7323131.1"/>
    </source>
</evidence>
<reference evidence="1 2" key="1">
    <citation type="submission" date="2024-01" db="EMBL/GenBank/DDBJ databases">
        <authorList>
            <person name="Waweru B."/>
        </authorList>
    </citation>
    <scope>NUCLEOTIDE SEQUENCE [LARGE SCALE GENOMIC DNA]</scope>
</reference>
<protein>
    <submittedName>
        <fullName evidence="1">Uncharacterized protein</fullName>
    </submittedName>
</protein>
<proteinExistence type="predicted"/>